<organism evidence="8 9">
    <name type="scientific">Paenibacillus contaminans</name>
    <dbReference type="NCBI Taxonomy" id="450362"/>
    <lineage>
        <taxon>Bacteria</taxon>
        <taxon>Bacillati</taxon>
        <taxon>Bacillota</taxon>
        <taxon>Bacilli</taxon>
        <taxon>Bacillales</taxon>
        <taxon>Paenibacillaceae</taxon>
        <taxon>Paenibacillus</taxon>
    </lineage>
</organism>
<evidence type="ECO:0000256" key="2">
    <source>
        <dbReference type="ARBA" id="ARBA00009399"/>
    </source>
</evidence>
<dbReference type="AlphaFoldDB" id="A0A329M599"/>
<evidence type="ECO:0000313" key="9">
    <source>
        <dbReference type="Proteomes" id="UP000250369"/>
    </source>
</evidence>
<keyword evidence="4 6" id="KW-1133">Transmembrane helix</keyword>
<dbReference type="PANTHER" id="PTHR38459:SF1">
    <property type="entry name" value="PROPHAGE BACTOPRENOL-LINKED GLUCOSE TRANSLOCASE HOMOLOG"/>
    <property type="match status" value="1"/>
</dbReference>
<dbReference type="GO" id="GO:0005886">
    <property type="term" value="C:plasma membrane"/>
    <property type="evidence" value="ECO:0007669"/>
    <property type="project" value="TreeGrafter"/>
</dbReference>
<gene>
    <name evidence="8" type="ORF">DQG23_32380</name>
</gene>
<dbReference type="RefSeq" id="WP_113035174.1">
    <property type="nucleotide sequence ID" value="NZ_QMFB01000028.1"/>
</dbReference>
<name>A0A329M599_9BACL</name>
<evidence type="ECO:0000259" key="7">
    <source>
        <dbReference type="Pfam" id="PF04138"/>
    </source>
</evidence>
<keyword evidence="5 6" id="KW-0472">Membrane</keyword>
<keyword evidence="9" id="KW-1185">Reference proteome</keyword>
<accession>A0A329M599</accession>
<proteinExistence type="inferred from homology"/>
<dbReference type="Pfam" id="PF04138">
    <property type="entry name" value="GtrA_DPMS_TM"/>
    <property type="match status" value="1"/>
</dbReference>
<evidence type="ECO:0000256" key="6">
    <source>
        <dbReference type="SAM" id="Phobius"/>
    </source>
</evidence>
<feature type="domain" description="GtrA/DPMS transmembrane" evidence="7">
    <location>
        <begin position="12"/>
        <end position="120"/>
    </location>
</feature>
<comment type="caution">
    <text evidence="8">The sequence shown here is derived from an EMBL/GenBank/DDBJ whole genome shotgun (WGS) entry which is preliminary data.</text>
</comment>
<dbReference type="Proteomes" id="UP000250369">
    <property type="component" value="Unassembled WGS sequence"/>
</dbReference>
<comment type="subcellular location">
    <subcellularLocation>
        <location evidence="1">Membrane</location>
        <topology evidence="1">Multi-pass membrane protein</topology>
    </subcellularLocation>
</comment>
<dbReference type="OrthoDB" id="9812049at2"/>
<feature type="transmembrane region" description="Helical" evidence="6">
    <location>
        <begin position="100"/>
        <end position="121"/>
    </location>
</feature>
<sequence>MNRFIRKEFIWYVMVGGFNTAITYLLYLGCLIFFSYTISYSISYIIGIFTAFILNSKLVFRTKLSWRKAFQFPLVYIVQYIISTFLLYVGISMLNINEKIAPLGVLLLTVPLTFILAKWIFKNKNN</sequence>
<evidence type="ECO:0000256" key="5">
    <source>
        <dbReference type="ARBA" id="ARBA00023136"/>
    </source>
</evidence>
<evidence type="ECO:0000256" key="1">
    <source>
        <dbReference type="ARBA" id="ARBA00004141"/>
    </source>
</evidence>
<feature type="transmembrane region" description="Helical" evidence="6">
    <location>
        <begin position="42"/>
        <end position="60"/>
    </location>
</feature>
<dbReference type="InterPro" id="IPR051401">
    <property type="entry name" value="GtrA_CellWall_Glycosyl"/>
</dbReference>
<evidence type="ECO:0000313" key="8">
    <source>
        <dbReference type="EMBL" id="RAV13783.1"/>
    </source>
</evidence>
<evidence type="ECO:0000256" key="4">
    <source>
        <dbReference type="ARBA" id="ARBA00022989"/>
    </source>
</evidence>
<protein>
    <submittedName>
        <fullName evidence="8">GtrA family protein</fullName>
    </submittedName>
</protein>
<reference evidence="8 9" key="1">
    <citation type="journal article" date="2009" name="Int. J. Syst. Evol. Microbiol.">
        <title>Paenibacillus contaminans sp. nov., isolated from a contaminated laboratory plate.</title>
        <authorList>
            <person name="Chou J.H."/>
            <person name="Lee J.H."/>
            <person name="Lin M.C."/>
            <person name="Chang P.S."/>
            <person name="Arun A.B."/>
            <person name="Young C.C."/>
            <person name="Chen W.M."/>
        </authorList>
    </citation>
    <scope>NUCLEOTIDE SEQUENCE [LARGE SCALE GENOMIC DNA]</scope>
    <source>
        <strain evidence="8 9">CKOBP-6</strain>
    </source>
</reference>
<dbReference type="GO" id="GO:0000271">
    <property type="term" value="P:polysaccharide biosynthetic process"/>
    <property type="evidence" value="ECO:0007669"/>
    <property type="project" value="InterPro"/>
</dbReference>
<dbReference type="InterPro" id="IPR007267">
    <property type="entry name" value="GtrA_DPMS_TM"/>
</dbReference>
<evidence type="ECO:0000256" key="3">
    <source>
        <dbReference type="ARBA" id="ARBA00022692"/>
    </source>
</evidence>
<keyword evidence="3 6" id="KW-0812">Transmembrane</keyword>
<feature type="transmembrane region" description="Helical" evidence="6">
    <location>
        <begin position="72"/>
        <end position="94"/>
    </location>
</feature>
<feature type="transmembrane region" description="Helical" evidence="6">
    <location>
        <begin position="9"/>
        <end position="36"/>
    </location>
</feature>
<comment type="similarity">
    <text evidence="2">Belongs to the GtrA family.</text>
</comment>
<dbReference type="PANTHER" id="PTHR38459">
    <property type="entry name" value="PROPHAGE BACTOPRENOL-LINKED GLUCOSE TRANSLOCASE HOMOLOG"/>
    <property type="match status" value="1"/>
</dbReference>
<dbReference type="EMBL" id="QMFB01000028">
    <property type="protein sequence ID" value="RAV13783.1"/>
    <property type="molecule type" value="Genomic_DNA"/>
</dbReference>